<keyword evidence="2" id="KW-0723">Serine/threonine-protein kinase</keyword>
<dbReference type="EMBL" id="CP053085">
    <property type="protein sequence ID" value="QJR37920.1"/>
    <property type="molecule type" value="Genomic_DNA"/>
</dbReference>
<keyword evidence="5 9" id="KW-0418">Kinase</keyword>
<dbReference type="InterPro" id="IPR011990">
    <property type="entry name" value="TPR-like_helical_dom_sf"/>
</dbReference>
<evidence type="ECO:0000256" key="3">
    <source>
        <dbReference type="ARBA" id="ARBA00022679"/>
    </source>
</evidence>
<keyword evidence="6 7" id="KW-0067">ATP-binding</keyword>
<dbReference type="Gene3D" id="1.25.40.10">
    <property type="entry name" value="Tetratricopeptide repeat domain"/>
    <property type="match status" value="2"/>
</dbReference>
<dbReference type="InterPro" id="IPR019734">
    <property type="entry name" value="TPR_rpt"/>
</dbReference>
<evidence type="ECO:0000313" key="9">
    <source>
        <dbReference type="EMBL" id="QJR37920.1"/>
    </source>
</evidence>
<dbReference type="Gene3D" id="1.10.510.10">
    <property type="entry name" value="Transferase(Phosphotransferase) domain 1"/>
    <property type="match status" value="1"/>
</dbReference>
<feature type="binding site" evidence="7">
    <location>
        <position position="46"/>
    </location>
    <ligand>
        <name>ATP</name>
        <dbReference type="ChEBI" id="CHEBI:30616"/>
    </ligand>
</feature>
<dbReference type="FunFam" id="1.10.510.10:FF:000021">
    <property type="entry name" value="Serine/threonine protein kinase"/>
    <property type="match status" value="1"/>
</dbReference>
<evidence type="ECO:0000256" key="1">
    <source>
        <dbReference type="ARBA" id="ARBA00012513"/>
    </source>
</evidence>
<dbReference type="InterPro" id="IPR011009">
    <property type="entry name" value="Kinase-like_dom_sf"/>
</dbReference>
<reference evidence="9 10" key="1">
    <citation type="submission" date="2020-05" db="EMBL/GenBank/DDBJ databases">
        <title>Complete genome sequence of Gemmatimonas greenlandica TET16.</title>
        <authorList>
            <person name="Zeng Y."/>
        </authorList>
    </citation>
    <scope>NUCLEOTIDE SEQUENCE [LARGE SCALE GENOMIC DNA]</scope>
    <source>
        <strain evidence="9 10">TET16</strain>
    </source>
</reference>
<dbReference type="AlphaFoldDB" id="A0A6M4ITD4"/>
<dbReference type="InterPro" id="IPR008271">
    <property type="entry name" value="Ser/Thr_kinase_AS"/>
</dbReference>
<evidence type="ECO:0000259" key="8">
    <source>
        <dbReference type="PROSITE" id="PS50011"/>
    </source>
</evidence>
<keyword evidence="3" id="KW-0808">Transferase</keyword>
<dbReference type="Pfam" id="PF13181">
    <property type="entry name" value="TPR_8"/>
    <property type="match status" value="1"/>
</dbReference>
<dbReference type="PANTHER" id="PTHR43289:SF6">
    <property type="entry name" value="SERINE_THREONINE-PROTEIN KINASE NEKL-3"/>
    <property type="match status" value="1"/>
</dbReference>
<dbReference type="GO" id="GO:0005524">
    <property type="term" value="F:ATP binding"/>
    <property type="evidence" value="ECO:0007669"/>
    <property type="project" value="UniProtKB-UniRule"/>
</dbReference>
<dbReference type="Gene3D" id="3.40.50.10070">
    <property type="entry name" value="TolB, N-terminal domain"/>
    <property type="match status" value="1"/>
</dbReference>
<dbReference type="KEGG" id="ggr:HKW67_21510"/>
<dbReference type="SMART" id="SM00220">
    <property type="entry name" value="S_TKc"/>
    <property type="match status" value="1"/>
</dbReference>
<feature type="domain" description="Protein kinase" evidence="8">
    <location>
        <begin position="17"/>
        <end position="278"/>
    </location>
</feature>
<dbReference type="Gene3D" id="3.30.200.20">
    <property type="entry name" value="Phosphorylase Kinase, domain 1"/>
    <property type="match status" value="1"/>
</dbReference>
<dbReference type="PROSITE" id="PS00107">
    <property type="entry name" value="PROTEIN_KINASE_ATP"/>
    <property type="match status" value="1"/>
</dbReference>
<keyword evidence="4 7" id="KW-0547">Nucleotide-binding</keyword>
<keyword evidence="10" id="KW-1185">Reference proteome</keyword>
<dbReference type="Proteomes" id="UP000500938">
    <property type="component" value="Chromosome"/>
</dbReference>
<evidence type="ECO:0000256" key="4">
    <source>
        <dbReference type="ARBA" id="ARBA00022741"/>
    </source>
</evidence>
<organism evidence="9 10">
    <name type="scientific">Gemmatimonas groenlandica</name>
    <dbReference type="NCBI Taxonomy" id="2732249"/>
    <lineage>
        <taxon>Bacteria</taxon>
        <taxon>Pseudomonadati</taxon>
        <taxon>Gemmatimonadota</taxon>
        <taxon>Gemmatimonadia</taxon>
        <taxon>Gemmatimonadales</taxon>
        <taxon>Gemmatimonadaceae</taxon>
        <taxon>Gemmatimonas</taxon>
    </lineage>
</organism>
<evidence type="ECO:0000256" key="7">
    <source>
        <dbReference type="PROSITE-ProRule" id="PRU10141"/>
    </source>
</evidence>
<dbReference type="InterPro" id="IPR000719">
    <property type="entry name" value="Prot_kinase_dom"/>
</dbReference>
<evidence type="ECO:0000256" key="6">
    <source>
        <dbReference type="ARBA" id="ARBA00022840"/>
    </source>
</evidence>
<proteinExistence type="predicted"/>
<dbReference type="Pfam" id="PF00069">
    <property type="entry name" value="Pkinase"/>
    <property type="match status" value="1"/>
</dbReference>
<dbReference type="PANTHER" id="PTHR43289">
    <property type="entry name" value="MITOGEN-ACTIVATED PROTEIN KINASE KINASE KINASE 20-RELATED"/>
    <property type="match status" value="1"/>
</dbReference>
<dbReference type="RefSeq" id="WP_171227356.1">
    <property type="nucleotide sequence ID" value="NZ_CP053085.1"/>
</dbReference>
<sequence length="763" mass="83057">MTDPHREQLQTAIGTAYQLDREIGAGGMATVWLAHDPKHQRVVAIKFLRNDVGEAVGEERFFREIRTTAALRHPHILPLFDSGRAGDRLYYVAPLIEGESLRARITRDGALPLTDALRLLREVTSALAYAHERGVVHRDIKPENILLGEGGAIVADFGIAKAQLPTAPTDLTPLGFVLGTPAYVAPEQAVGESIGPGADVYALGCVAYELLTGLPPFAGRSAQGLLAAHLMETPAALSSKRSDVSAELNELIAHCLAKEPSRRPADARELLTRLDALVLPTAQLPSTPARAAAVPTTGATERAVSIAVLPFTNLSASADDQYFSDGMTEDVIAQLSGVRSLKVISRTTVMRYRGTTKSAAEIAGELSVTHLLEGSVRRHGDRLRVVAQLIDGRDDRQVWAETLDRKLTDVFEVQSELAQHIAAALRTTLTDTERHRLVSRPTTDVETYNLYLLGRHHYNQVGPESFALACDYYRQAIARDPKFAPAYSALGSAQIYLGTGYWGVRPDDAYPEGERLARLALALDPDDGEAQCLLGTAAAWYRWDFETSRAALEAALKCNPNDGWTHSVRGHLLTLSGRFDAAKTALDRSIELDPSSPMLRLNAAMLAGMGGRPAEAISHGTVLHAMYPDTVIGEQVLAIGYLYGGRADLAVAPFRNAHQLAPSSFGALCLAFSLAMAKEERQAREILDALRTREATEYIWPMGFALSYAHLGETSRALDYLEEACDERVGWMLFIGVEPGFDVLRNEPRFQAVQRRVLGHAAP</sequence>
<dbReference type="SUPFAM" id="SSF48452">
    <property type="entry name" value="TPR-like"/>
    <property type="match status" value="2"/>
</dbReference>
<dbReference type="PROSITE" id="PS50011">
    <property type="entry name" value="PROTEIN_KINASE_DOM"/>
    <property type="match status" value="1"/>
</dbReference>
<evidence type="ECO:0000313" key="10">
    <source>
        <dbReference type="Proteomes" id="UP000500938"/>
    </source>
</evidence>
<dbReference type="InterPro" id="IPR017441">
    <property type="entry name" value="Protein_kinase_ATP_BS"/>
</dbReference>
<gene>
    <name evidence="9" type="ORF">HKW67_21510</name>
</gene>
<evidence type="ECO:0000256" key="5">
    <source>
        <dbReference type="ARBA" id="ARBA00022777"/>
    </source>
</evidence>
<dbReference type="SUPFAM" id="SSF56112">
    <property type="entry name" value="Protein kinase-like (PK-like)"/>
    <property type="match status" value="1"/>
</dbReference>
<accession>A0A6M4ITD4</accession>
<dbReference type="CDD" id="cd14014">
    <property type="entry name" value="STKc_PknB_like"/>
    <property type="match status" value="1"/>
</dbReference>
<evidence type="ECO:0000256" key="2">
    <source>
        <dbReference type="ARBA" id="ARBA00022527"/>
    </source>
</evidence>
<dbReference type="EC" id="2.7.11.1" evidence="1"/>
<dbReference type="PROSITE" id="PS00108">
    <property type="entry name" value="PROTEIN_KINASE_ST"/>
    <property type="match status" value="1"/>
</dbReference>
<dbReference type="GO" id="GO:0004674">
    <property type="term" value="F:protein serine/threonine kinase activity"/>
    <property type="evidence" value="ECO:0007669"/>
    <property type="project" value="UniProtKB-KW"/>
</dbReference>
<protein>
    <recommendedName>
        <fullName evidence="1">non-specific serine/threonine protein kinase</fullName>
        <ecNumber evidence="1">2.7.11.1</ecNumber>
    </recommendedName>
</protein>
<name>A0A6M4ITD4_9BACT</name>